<proteinExistence type="predicted"/>
<evidence type="ECO:0000313" key="1">
    <source>
        <dbReference type="EMBL" id="MFD1528519.1"/>
    </source>
</evidence>
<protein>
    <submittedName>
        <fullName evidence="1">Uncharacterized protein</fullName>
    </submittedName>
</protein>
<dbReference type="Proteomes" id="UP001597145">
    <property type="component" value="Unassembled WGS sequence"/>
</dbReference>
<dbReference type="RefSeq" id="WP_343969507.1">
    <property type="nucleotide sequence ID" value="NZ_BAAAJG010000001.1"/>
</dbReference>
<keyword evidence="2" id="KW-1185">Reference proteome</keyword>
<sequence length="83" mass="8650">MSDLGEIREVLAGVTEQLGSAYQHAEAARDRIADAVAVLDGLGEQHTTPLLPPELVRAADELERGLAFITGGVAAVADISARI</sequence>
<accession>A0ABW4FD28</accession>
<organism evidence="1 2">
    <name type="scientific">Pseudonocardia aurantiaca</name>
    <dbReference type="NCBI Taxonomy" id="75290"/>
    <lineage>
        <taxon>Bacteria</taxon>
        <taxon>Bacillati</taxon>
        <taxon>Actinomycetota</taxon>
        <taxon>Actinomycetes</taxon>
        <taxon>Pseudonocardiales</taxon>
        <taxon>Pseudonocardiaceae</taxon>
        <taxon>Pseudonocardia</taxon>
    </lineage>
</organism>
<evidence type="ECO:0000313" key="2">
    <source>
        <dbReference type="Proteomes" id="UP001597145"/>
    </source>
</evidence>
<comment type="caution">
    <text evidence="1">The sequence shown here is derived from an EMBL/GenBank/DDBJ whole genome shotgun (WGS) entry which is preliminary data.</text>
</comment>
<reference evidence="2" key="1">
    <citation type="journal article" date="2019" name="Int. J. Syst. Evol. Microbiol.">
        <title>The Global Catalogue of Microorganisms (GCM) 10K type strain sequencing project: providing services to taxonomists for standard genome sequencing and annotation.</title>
        <authorList>
            <consortium name="The Broad Institute Genomics Platform"/>
            <consortium name="The Broad Institute Genome Sequencing Center for Infectious Disease"/>
            <person name="Wu L."/>
            <person name="Ma J."/>
        </authorList>
    </citation>
    <scope>NUCLEOTIDE SEQUENCE [LARGE SCALE GENOMIC DNA]</scope>
    <source>
        <strain evidence="2">JCM 12165</strain>
    </source>
</reference>
<dbReference type="EMBL" id="JBHUCP010000003">
    <property type="protein sequence ID" value="MFD1528519.1"/>
    <property type="molecule type" value="Genomic_DNA"/>
</dbReference>
<gene>
    <name evidence="1" type="ORF">ACFSCY_03615</name>
</gene>
<name>A0ABW4FD28_9PSEU</name>